<dbReference type="AlphaFoldDB" id="A0A8S1QX39"/>
<reference evidence="1" key="1">
    <citation type="submission" date="2021-01" db="EMBL/GenBank/DDBJ databases">
        <authorList>
            <consortium name="Genoscope - CEA"/>
            <person name="William W."/>
        </authorList>
    </citation>
    <scope>NUCLEOTIDE SEQUENCE</scope>
</reference>
<organism evidence="1 2">
    <name type="scientific">Paramecium sonneborni</name>
    <dbReference type="NCBI Taxonomy" id="65129"/>
    <lineage>
        <taxon>Eukaryota</taxon>
        <taxon>Sar</taxon>
        <taxon>Alveolata</taxon>
        <taxon>Ciliophora</taxon>
        <taxon>Intramacronucleata</taxon>
        <taxon>Oligohymenophorea</taxon>
        <taxon>Peniculida</taxon>
        <taxon>Parameciidae</taxon>
        <taxon>Paramecium</taxon>
    </lineage>
</organism>
<protein>
    <submittedName>
        <fullName evidence="1">Uncharacterized protein</fullName>
    </submittedName>
</protein>
<comment type="caution">
    <text evidence="1">The sequence shown here is derived from an EMBL/GenBank/DDBJ whole genome shotgun (WGS) entry which is preliminary data.</text>
</comment>
<evidence type="ECO:0000313" key="1">
    <source>
        <dbReference type="EMBL" id="CAD8120168.1"/>
    </source>
</evidence>
<keyword evidence="2" id="KW-1185">Reference proteome</keyword>
<dbReference type="EMBL" id="CAJJDN010000124">
    <property type="protein sequence ID" value="CAD8120168.1"/>
    <property type="molecule type" value="Genomic_DNA"/>
</dbReference>
<gene>
    <name evidence="1" type="ORF">PSON_ATCC_30995.1.T1240182</name>
</gene>
<accession>A0A8S1QX39</accession>
<evidence type="ECO:0000313" key="2">
    <source>
        <dbReference type="Proteomes" id="UP000692954"/>
    </source>
</evidence>
<sequence length="35" mass="4410">MNFRQVIDYQKKKDFLNAYNSINREKLYELIVKRM</sequence>
<proteinExistence type="predicted"/>
<dbReference type="Proteomes" id="UP000692954">
    <property type="component" value="Unassembled WGS sequence"/>
</dbReference>
<name>A0A8S1QX39_9CILI</name>